<sequence length="669" mass="74426">MADNVKDGQEPKKRGRPPKVKPEPVVNEAPERLEMVSKPSSGVSINGVMKDLSGLYKRTLSSTGWCGGALDFNQYNPFLQNERLKMINTRPGTMSREKLTEALKNPGESELGLRAEAWSMSSTQYLYYKILRMAADIPMFKYYVTPELLDEAEYKKDEFKNDDKLVDDWLSCFNLRKTLKRVAMEVKREGKAAYLLRSSISGEGKNKKVNFAEWQKLPSEYVKLVKIGEHGYIASFNFMLFLNPAFSVCQYPEFIQEIWNDLVNSGAFNTGGCGSGYLPCGKYAAADGKEINPGINVGKLLDYSYEYFGANGKETLRGNLEIVNKGLANRSYFFWVQMPQDLCYTFCSDMSNPWVVPDTAGLLLSLDELADYDTLQGLVESTPLTALLTAEAETIPNPNPGQDQSVLNPETISAIEEHFNSSTSTNLEALFAPLKNFKLLSLPSQPNSSEISANATKNVLTRAGLGGLITTTDKPSVSQVKTAQLLAEAEAEAVTIQFEDVLNMIINDIIGTKYSWKLHIWGGLFTFADEVKRDKELFFAGASFVLPKLISSIGYTMRDTKAVHNYIDSLDIYSGFRTVTQVMQENINKKESVTDDAPKSSVGRPSKDDTEIDNDNTAASKDGGLDTADTREYATKDPEIGTCVVCGTECDGILCDDCRQKYDEENMRW</sequence>
<feature type="compositionally biased region" description="Basic and acidic residues" evidence="1">
    <location>
        <begin position="587"/>
        <end position="598"/>
    </location>
</feature>
<dbReference type="EMBL" id="BK032577">
    <property type="protein sequence ID" value="DAF48922.1"/>
    <property type="molecule type" value="Genomic_DNA"/>
</dbReference>
<proteinExistence type="predicted"/>
<accession>A0A8S5SDZ8</accession>
<protein>
    <submittedName>
        <fullName evidence="2">Portal protein</fullName>
    </submittedName>
</protein>
<feature type="compositionally biased region" description="Basic and acidic residues" evidence="1">
    <location>
        <begin position="1"/>
        <end position="12"/>
    </location>
</feature>
<evidence type="ECO:0000313" key="2">
    <source>
        <dbReference type="EMBL" id="DAF48922.1"/>
    </source>
</evidence>
<organism evidence="2">
    <name type="scientific">Siphoviridae sp. ctnpt50</name>
    <dbReference type="NCBI Taxonomy" id="2827941"/>
    <lineage>
        <taxon>Viruses</taxon>
        <taxon>Duplodnaviria</taxon>
        <taxon>Heunggongvirae</taxon>
        <taxon>Uroviricota</taxon>
        <taxon>Caudoviricetes</taxon>
    </lineage>
</organism>
<name>A0A8S5SDZ8_9CAUD</name>
<feature type="region of interest" description="Disordered" evidence="1">
    <location>
        <begin position="1"/>
        <end position="29"/>
    </location>
</feature>
<evidence type="ECO:0000256" key="1">
    <source>
        <dbReference type="SAM" id="MobiDB-lite"/>
    </source>
</evidence>
<reference evidence="2" key="1">
    <citation type="journal article" date="2021" name="Proc. Natl. Acad. Sci. U.S.A.">
        <title>A Catalog of Tens of Thousands of Viruses from Human Metagenomes Reveals Hidden Associations with Chronic Diseases.</title>
        <authorList>
            <person name="Tisza M.J."/>
            <person name="Buck C.B."/>
        </authorList>
    </citation>
    <scope>NUCLEOTIDE SEQUENCE</scope>
    <source>
        <strain evidence="2">Ctnpt50</strain>
    </source>
</reference>
<feature type="region of interest" description="Disordered" evidence="1">
    <location>
        <begin position="587"/>
        <end position="629"/>
    </location>
</feature>